<feature type="transmembrane region" description="Helical" evidence="10">
    <location>
        <begin position="289"/>
        <end position="313"/>
    </location>
</feature>
<keyword evidence="8 10" id="KW-0325">Glycoprotein</keyword>
<keyword evidence="9 10" id="KW-0807">Transducer</keyword>
<evidence type="ECO:0000313" key="12">
    <source>
        <dbReference type="EMBL" id="CAC5412286.1"/>
    </source>
</evidence>
<evidence type="ECO:0000256" key="4">
    <source>
        <dbReference type="ARBA" id="ARBA00022989"/>
    </source>
</evidence>
<keyword evidence="4 10" id="KW-1133">Transmembrane helix</keyword>
<dbReference type="PRINTS" id="PR00896">
    <property type="entry name" value="VASOPRESSINR"/>
</dbReference>
<evidence type="ECO:0000256" key="5">
    <source>
        <dbReference type="ARBA" id="ARBA00023040"/>
    </source>
</evidence>
<evidence type="ECO:0000256" key="2">
    <source>
        <dbReference type="ARBA" id="ARBA00022475"/>
    </source>
</evidence>
<dbReference type="Pfam" id="PF00001">
    <property type="entry name" value="7tm_1"/>
    <property type="match status" value="1"/>
</dbReference>
<dbReference type="SUPFAM" id="SSF81321">
    <property type="entry name" value="Family A G protein-coupled receptor-like"/>
    <property type="match status" value="1"/>
</dbReference>
<dbReference type="AlphaFoldDB" id="A0A6J8DW58"/>
<feature type="transmembrane region" description="Helical" evidence="10">
    <location>
        <begin position="148"/>
        <end position="167"/>
    </location>
</feature>
<dbReference type="GO" id="GO:0005886">
    <property type="term" value="C:plasma membrane"/>
    <property type="evidence" value="ECO:0007669"/>
    <property type="project" value="UniProtKB-SubCell"/>
</dbReference>
<feature type="domain" description="G-protein coupled receptors family 1 profile" evidence="11">
    <location>
        <begin position="50"/>
        <end position="310"/>
    </location>
</feature>
<evidence type="ECO:0000256" key="7">
    <source>
        <dbReference type="ARBA" id="ARBA00023170"/>
    </source>
</evidence>
<evidence type="ECO:0000313" key="13">
    <source>
        <dbReference type="Proteomes" id="UP000507470"/>
    </source>
</evidence>
<proteinExistence type="inferred from homology"/>
<dbReference type="GO" id="GO:0032870">
    <property type="term" value="P:cellular response to hormone stimulus"/>
    <property type="evidence" value="ECO:0007669"/>
    <property type="project" value="TreeGrafter"/>
</dbReference>
<evidence type="ECO:0000256" key="6">
    <source>
        <dbReference type="ARBA" id="ARBA00023136"/>
    </source>
</evidence>
<dbReference type="PROSITE" id="PS50262">
    <property type="entry name" value="G_PROTEIN_RECEP_F1_2"/>
    <property type="match status" value="1"/>
</dbReference>
<feature type="transmembrane region" description="Helical" evidence="10">
    <location>
        <begin position="38"/>
        <end position="59"/>
    </location>
</feature>
<evidence type="ECO:0000259" key="11">
    <source>
        <dbReference type="PROSITE" id="PS50262"/>
    </source>
</evidence>
<evidence type="ECO:0000256" key="8">
    <source>
        <dbReference type="ARBA" id="ARBA00023180"/>
    </source>
</evidence>
<keyword evidence="5 10" id="KW-0297">G-protein coupled receptor</keyword>
<dbReference type="InterPro" id="IPR001817">
    <property type="entry name" value="Vasoprsn_rcpt"/>
</dbReference>
<feature type="transmembrane region" description="Helical" evidence="10">
    <location>
        <begin position="259"/>
        <end position="283"/>
    </location>
</feature>
<dbReference type="InterPro" id="IPR017452">
    <property type="entry name" value="GPCR_Rhodpsn_7TM"/>
</dbReference>
<gene>
    <name evidence="12" type="ORF">MCOR_45284</name>
</gene>
<keyword evidence="6 10" id="KW-0472">Membrane</keyword>
<comment type="subcellular location">
    <subcellularLocation>
        <location evidence="1 10">Cell membrane</location>
        <topology evidence="1 10">Multi-pass membrane protein</topology>
    </subcellularLocation>
</comment>
<evidence type="ECO:0000256" key="3">
    <source>
        <dbReference type="ARBA" id="ARBA00022692"/>
    </source>
</evidence>
<evidence type="ECO:0000256" key="1">
    <source>
        <dbReference type="ARBA" id="ARBA00004651"/>
    </source>
</evidence>
<dbReference type="PANTHER" id="PTHR24241:SF161">
    <property type="entry name" value="G-PROTEIN COUPLED RECEPTORS FAMILY 1 PROFILE DOMAIN-CONTAINING PROTEIN"/>
    <property type="match status" value="1"/>
</dbReference>
<keyword evidence="2" id="KW-1003">Cell membrane</keyword>
<evidence type="ECO:0000256" key="10">
    <source>
        <dbReference type="RuleBase" id="RU046427"/>
    </source>
</evidence>
<dbReference type="InterPro" id="IPR000276">
    <property type="entry name" value="GPCR_Rhodpsn"/>
</dbReference>
<dbReference type="Proteomes" id="UP000507470">
    <property type="component" value="Unassembled WGS sequence"/>
</dbReference>
<feature type="transmembrane region" description="Helical" evidence="10">
    <location>
        <begin position="71"/>
        <end position="93"/>
    </location>
</feature>
<keyword evidence="7 10" id="KW-0675">Receptor</keyword>
<dbReference type="PANTHER" id="PTHR24241">
    <property type="entry name" value="NEUROPEPTIDE RECEPTOR-RELATED G-PROTEIN COUPLED RECEPTOR"/>
    <property type="match status" value="1"/>
</dbReference>
<feature type="transmembrane region" description="Helical" evidence="10">
    <location>
        <begin position="187"/>
        <end position="214"/>
    </location>
</feature>
<name>A0A6J8DW58_MYTCO</name>
<dbReference type="GO" id="GO:0042277">
    <property type="term" value="F:peptide binding"/>
    <property type="evidence" value="ECO:0007669"/>
    <property type="project" value="TreeGrafter"/>
</dbReference>
<keyword evidence="3 10" id="KW-0812">Transmembrane</keyword>
<protein>
    <submittedName>
        <fullName evidence="12">OXTR</fullName>
    </submittedName>
</protein>
<sequence>MNAPYSNVSVNSIFDTDLRNESRKKMSFPSTINEVTKWLAVGILVGILVFNSTILILLLRKKQNSRMAFFVQNLAIADFCVGLIYLLPEIIAFRFHIGWDRYACYILYGVKMFPIYVSTFAIITLTLDRLYVIRRPISSSGRGVKYRASLIISTWILAILLSIPYMACVRFNNGKCGHDFGKSAKVMLMFDISLILIFPVLIIGACYTCIVVTICRRERNRLLNENTKRSINSTHKNDGQTRSTRKHLIAQAKIRTIKLLLIIVTAYIVCWTPVCVGTSLLMWKYIKFGVIFQLLYVLAPLNSLVNPLVLLLFHREMFKRKEFGTYRFNPSVTLKRQFLQSRQESSHQHAVSRSVIFLFVSTYLVCLT</sequence>
<dbReference type="Gene3D" id="1.20.1070.10">
    <property type="entry name" value="Rhodopsin 7-helix transmembrane proteins"/>
    <property type="match status" value="1"/>
</dbReference>
<feature type="transmembrane region" description="Helical" evidence="10">
    <location>
        <begin position="105"/>
        <end position="127"/>
    </location>
</feature>
<evidence type="ECO:0000256" key="9">
    <source>
        <dbReference type="ARBA" id="ARBA00023224"/>
    </source>
</evidence>
<comment type="similarity">
    <text evidence="10">Belongs to the G-protein coupled receptor 1 family. Vasopressin/oxytocin receptor subfamily.</text>
</comment>
<reference evidence="12 13" key="1">
    <citation type="submission" date="2020-06" db="EMBL/GenBank/DDBJ databases">
        <authorList>
            <person name="Li R."/>
            <person name="Bekaert M."/>
        </authorList>
    </citation>
    <scope>NUCLEOTIDE SEQUENCE [LARGE SCALE GENOMIC DNA]</scope>
    <source>
        <strain evidence="13">wild</strain>
    </source>
</reference>
<dbReference type="PRINTS" id="PR00237">
    <property type="entry name" value="GPCRRHODOPSN"/>
</dbReference>
<dbReference type="EMBL" id="CACVKT020007993">
    <property type="protein sequence ID" value="CAC5412286.1"/>
    <property type="molecule type" value="Genomic_DNA"/>
</dbReference>
<dbReference type="OrthoDB" id="6112877at2759"/>
<dbReference type="GO" id="GO:0005000">
    <property type="term" value="F:vasopressin receptor activity"/>
    <property type="evidence" value="ECO:0007669"/>
    <property type="project" value="InterPro"/>
</dbReference>
<keyword evidence="13" id="KW-1185">Reference proteome</keyword>
<organism evidence="12 13">
    <name type="scientific">Mytilus coruscus</name>
    <name type="common">Sea mussel</name>
    <dbReference type="NCBI Taxonomy" id="42192"/>
    <lineage>
        <taxon>Eukaryota</taxon>
        <taxon>Metazoa</taxon>
        <taxon>Spiralia</taxon>
        <taxon>Lophotrochozoa</taxon>
        <taxon>Mollusca</taxon>
        <taxon>Bivalvia</taxon>
        <taxon>Autobranchia</taxon>
        <taxon>Pteriomorphia</taxon>
        <taxon>Mytilida</taxon>
        <taxon>Mytiloidea</taxon>
        <taxon>Mytilidae</taxon>
        <taxon>Mytilinae</taxon>
        <taxon>Mytilus</taxon>
    </lineage>
</organism>
<accession>A0A6J8DW58</accession>